<accession>A0A0C3B2C0</accession>
<feature type="chain" id="PRO_5002161283" evidence="1">
    <location>
        <begin position="18"/>
        <end position="126"/>
    </location>
</feature>
<reference evidence="2 3" key="1">
    <citation type="submission" date="2014-04" db="EMBL/GenBank/DDBJ databases">
        <authorList>
            <consortium name="DOE Joint Genome Institute"/>
            <person name="Kuo A."/>
            <person name="Zuccaro A."/>
            <person name="Kohler A."/>
            <person name="Nagy L.G."/>
            <person name="Floudas D."/>
            <person name="Copeland A."/>
            <person name="Barry K.W."/>
            <person name="Cichocki N."/>
            <person name="Veneault-Fourrey C."/>
            <person name="LaButti K."/>
            <person name="Lindquist E.A."/>
            <person name="Lipzen A."/>
            <person name="Lundell T."/>
            <person name="Morin E."/>
            <person name="Murat C."/>
            <person name="Sun H."/>
            <person name="Tunlid A."/>
            <person name="Henrissat B."/>
            <person name="Grigoriev I.V."/>
            <person name="Hibbett D.S."/>
            <person name="Martin F."/>
            <person name="Nordberg H.P."/>
            <person name="Cantor M.N."/>
            <person name="Hua S.X."/>
        </authorList>
    </citation>
    <scope>NUCLEOTIDE SEQUENCE [LARGE SCALE GENOMIC DNA]</scope>
    <source>
        <strain evidence="2 3">MAFF 305830</strain>
    </source>
</reference>
<keyword evidence="1" id="KW-0732">Signal</keyword>
<reference evidence="3" key="2">
    <citation type="submission" date="2015-01" db="EMBL/GenBank/DDBJ databases">
        <title>Evolutionary Origins and Diversification of the Mycorrhizal Mutualists.</title>
        <authorList>
            <consortium name="DOE Joint Genome Institute"/>
            <consortium name="Mycorrhizal Genomics Consortium"/>
            <person name="Kohler A."/>
            <person name="Kuo A."/>
            <person name="Nagy L.G."/>
            <person name="Floudas D."/>
            <person name="Copeland A."/>
            <person name="Barry K.W."/>
            <person name="Cichocki N."/>
            <person name="Veneault-Fourrey C."/>
            <person name="LaButti K."/>
            <person name="Lindquist E.A."/>
            <person name="Lipzen A."/>
            <person name="Lundell T."/>
            <person name="Morin E."/>
            <person name="Murat C."/>
            <person name="Riley R."/>
            <person name="Ohm R."/>
            <person name="Sun H."/>
            <person name="Tunlid A."/>
            <person name="Henrissat B."/>
            <person name="Grigoriev I.V."/>
            <person name="Hibbett D.S."/>
            <person name="Martin F."/>
        </authorList>
    </citation>
    <scope>NUCLEOTIDE SEQUENCE [LARGE SCALE GENOMIC DNA]</scope>
    <source>
        <strain evidence="3">MAFF 305830</strain>
    </source>
</reference>
<dbReference type="Proteomes" id="UP000054097">
    <property type="component" value="Unassembled WGS sequence"/>
</dbReference>
<dbReference type="EMBL" id="KN824312">
    <property type="protein sequence ID" value="KIM25646.1"/>
    <property type="molecule type" value="Genomic_DNA"/>
</dbReference>
<protein>
    <submittedName>
        <fullName evidence="2">Uncharacterized protein</fullName>
    </submittedName>
</protein>
<evidence type="ECO:0000313" key="3">
    <source>
        <dbReference type="Proteomes" id="UP000054097"/>
    </source>
</evidence>
<evidence type="ECO:0000256" key="1">
    <source>
        <dbReference type="SAM" id="SignalP"/>
    </source>
</evidence>
<proteinExistence type="predicted"/>
<dbReference type="AlphaFoldDB" id="A0A0C3B2C0"/>
<evidence type="ECO:0000313" key="2">
    <source>
        <dbReference type="EMBL" id="KIM25646.1"/>
    </source>
</evidence>
<feature type="signal peptide" evidence="1">
    <location>
        <begin position="1"/>
        <end position="17"/>
    </location>
</feature>
<organism evidence="2 3">
    <name type="scientific">Serendipita vermifera MAFF 305830</name>
    <dbReference type="NCBI Taxonomy" id="933852"/>
    <lineage>
        <taxon>Eukaryota</taxon>
        <taxon>Fungi</taxon>
        <taxon>Dikarya</taxon>
        <taxon>Basidiomycota</taxon>
        <taxon>Agaricomycotina</taxon>
        <taxon>Agaricomycetes</taxon>
        <taxon>Sebacinales</taxon>
        <taxon>Serendipitaceae</taxon>
        <taxon>Serendipita</taxon>
    </lineage>
</organism>
<dbReference type="HOGENOM" id="CLU_1987004_0_0_1"/>
<feature type="non-terminal residue" evidence="2">
    <location>
        <position position="1"/>
    </location>
</feature>
<sequence>VLWVLAYLSRLLELRLGGDMIGIMDGGYADGAKIGLRGGDYGRAYKAWGINRISSAFKAIDNAVDIERHRWLRFDRPWYRDFKLLYWEISRRFEYKAFFPRNATILMSDEELDDLAQGSYIHSITS</sequence>
<keyword evidence="3" id="KW-1185">Reference proteome</keyword>
<name>A0A0C3B2C0_SERVB</name>
<gene>
    <name evidence="2" type="ORF">M408DRAFT_331019</name>
</gene>